<dbReference type="Gene3D" id="2.60.120.10">
    <property type="entry name" value="Jelly Rolls"/>
    <property type="match status" value="1"/>
</dbReference>
<comment type="caution">
    <text evidence="15">The sequence shown here is derived from an EMBL/GenBank/DDBJ whole genome shotgun (WGS) entry which is preliminary data.</text>
</comment>
<keyword evidence="7 12" id="KW-1015">Disulfide bond</keyword>
<feature type="binding site" evidence="11">
    <location>
        <position position="117"/>
    </location>
    <ligand>
        <name>Mn(2+)</name>
        <dbReference type="ChEBI" id="CHEBI:29035"/>
    </ligand>
</feature>
<keyword evidence="16" id="KW-1185">Reference proteome</keyword>
<evidence type="ECO:0000256" key="11">
    <source>
        <dbReference type="PIRSR" id="PIRSR601929-2"/>
    </source>
</evidence>
<dbReference type="Proteomes" id="UP000436088">
    <property type="component" value="Unassembled WGS sequence"/>
</dbReference>
<evidence type="ECO:0000256" key="10">
    <source>
        <dbReference type="PIRSR" id="PIRSR601929-1"/>
    </source>
</evidence>
<feature type="binding site" evidence="11">
    <location>
        <position position="156"/>
    </location>
    <ligand>
        <name>Mn(2+)</name>
        <dbReference type="ChEBI" id="CHEBI:29035"/>
    </ligand>
</feature>
<evidence type="ECO:0000256" key="2">
    <source>
        <dbReference type="ARBA" id="ARBA00007456"/>
    </source>
</evidence>
<dbReference type="SUPFAM" id="SSF51182">
    <property type="entry name" value="RmlC-like cupins"/>
    <property type="match status" value="1"/>
</dbReference>
<dbReference type="InterPro" id="IPR019780">
    <property type="entry name" value="Germin_Mn-BS"/>
</dbReference>
<name>A0A6A3AH91_HIBSY</name>
<evidence type="ECO:0000256" key="5">
    <source>
        <dbReference type="ARBA" id="ARBA00022723"/>
    </source>
</evidence>
<evidence type="ECO:0000313" key="15">
    <source>
        <dbReference type="EMBL" id="KAE8703486.1"/>
    </source>
</evidence>
<keyword evidence="9 10" id="KW-0464">Manganese</keyword>
<evidence type="ECO:0000313" key="16">
    <source>
        <dbReference type="Proteomes" id="UP000436088"/>
    </source>
</evidence>
<dbReference type="GO" id="GO:0010497">
    <property type="term" value="P:plasmodesmata-mediated intercellular transport"/>
    <property type="evidence" value="ECO:0007669"/>
    <property type="project" value="UniProtKB-ARBA"/>
</dbReference>
<evidence type="ECO:0000259" key="14">
    <source>
        <dbReference type="SMART" id="SM00835"/>
    </source>
</evidence>
<comment type="subcellular location">
    <subcellularLocation>
        <location evidence="1 13">Secreted</location>
        <location evidence="1 13">Extracellular space</location>
        <location evidence="1 13">Apoplast</location>
    </subcellularLocation>
</comment>
<dbReference type="FunFam" id="2.60.120.10:FF:000025">
    <property type="entry name" value="germin-like protein subfamily 2 member 1"/>
    <property type="match status" value="1"/>
</dbReference>
<evidence type="ECO:0000256" key="9">
    <source>
        <dbReference type="ARBA" id="ARBA00023211"/>
    </source>
</evidence>
<feature type="binding site" evidence="10">
    <location>
        <position position="112"/>
    </location>
    <ligand>
        <name>oxalate</name>
        <dbReference type="ChEBI" id="CHEBI:30623"/>
    </ligand>
</feature>
<evidence type="ECO:0000256" key="1">
    <source>
        <dbReference type="ARBA" id="ARBA00004271"/>
    </source>
</evidence>
<dbReference type="InterPro" id="IPR011051">
    <property type="entry name" value="RmlC_Cupin_sf"/>
</dbReference>
<feature type="binding site" evidence="11">
    <location>
        <position position="110"/>
    </location>
    <ligand>
        <name>Mn(2+)</name>
        <dbReference type="ChEBI" id="CHEBI:29035"/>
    </ligand>
</feature>
<feature type="signal peptide" evidence="13">
    <location>
        <begin position="1"/>
        <end position="22"/>
    </location>
</feature>
<dbReference type="InterPro" id="IPR001929">
    <property type="entry name" value="Germin"/>
</dbReference>
<evidence type="ECO:0000256" key="12">
    <source>
        <dbReference type="PIRSR" id="PIRSR601929-3"/>
    </source>
</evidence>
<dbReference type="Pfam" id="PF00190">
    <property type="entry name" value="Cupin_1"/>
    <property type="match status" value="1"/>
</dbReference>
<reference evidence="15" key="1">
    <citation type="submission" date="2019-09" db="EMBL/GenBank/DDBJ databases">
        <title>Draft genome information of white flower Hibiscus syriacus.</title>
        <authorList>
            <person name="Kim Y.-M."/>
        </authorList>
    </citation>
    <scope>NUCLEOTIDE SEQUENCE [LARGE SCALE GENOMIC DNA]</scope>
    <source>
        <strain evidence="15">YM2019G1</strain>
    </source>
</reference>
<dbReference type="PRINTS" id="PR00325">
    <property type="entry name" value="GERMIN"/>
</dbReference>
<keyword evidence="5 10" id="KW-0479">Metal-binding</keyword>
<dbReference type="PROSITE" id="PS00725">
    <property type="entry name" value="GERMIN"/>
    <property type="match status" value="1"/>
</dbReference>
<proteinExistence type="inferred from homology"/>
<dbReference type="GO" id="GO:0030145">
    <property type="term" value="F:manganese ion binding"/>
    <property type="evidence" value="ECO:0007669"/>
    <property type="project" value="UniProtKB-UniRule"/>
</dbReference>
<evidence type="ECO:0000256" key="13">
    <source>
        <dbReference type="RuleBase" id="RU366015"/>
    </source>
</evidence>
<keyword evidence="6 13" id="KW-0732">Signal</keyword>
<dbReference type="OrthoDB" id="1921208at2759"/>
<dbReference type="GO" id="GO:2000280">
    <property type="term" value="P:regulation of root development"/>
    <property type="evidence" value="ECO:0007669"/>
    <property type="project" value="UniProtKB-ARBA"/>
</dbReference>
<dbReference type="GO" id="GO:0009506">
    <property type="term" value="C:plasmodesma"/>
    <property type="evidence" value="ECO:0007669"/>
    <property type="project" value="UniProtKB-ARBA"/>
</dbReference>
<sequence>MNSALVLFIVFCCITSISICLADNDNVWDACPTDTTAKEAVFINGFPCKKPSSIIASDFKASSLKEAGDTDNFLRSYVNIVTASDFPGLNTLGLSIARTDLDLDGVVMPHSHPRATELFFLRKGVVLAGFIDTNNTLFQSFIKEGDVFLFPKGMLHFCLNAGYEPAIAFSVMSSQNPGVVSISGAIFETNKEILDRIR</sequence>
<dbReference type="InterPro" id="IPR006045">
    <property type="entry name" value="Cupin_1"/>
</dbReference>
<accession>A0A6A3AH91</accession>
<dbReference type="CDD" id="cd02241">
    <property type="entry name" value="cupin_OxOx"/>
    <property type="match status" value="1"/>
</dbReference>
<keyword evidence="4 13" id="KW-0964">Secreted</keyword>
<keyword evidence="3 13" id="KW-0052">Apoplast</keyword>
<gene>
    <name evidence="15" type="ORF">F3Y22_tig00110469pilonHSYRG00203</name>
</gene>
<evidence type="ECO:0000256" key="4">
    <source>
        <dbReference type="ARBA" id="ARBA00022525"/>
    </source>
</evidence>
<comment type="similarity">
    <text evidence="2 13">Belongs to the germin family.</text>
</comment>
<evidence type="ECO:0000256" key="3">
    <source>
        <dbReference type="ARBA" id="ARBA00022523"/>
    </source>
</evidence>
<dbReference type="GO" id="GO:0048046">
    <property type="term" value="C:apoplast"/>
    <property type="evidence" value="ECO:0007669"/>
    <property type="project" value="UniProtKB-SubCell"/>
</dbReference>
<feature type="disulfide bond" evidence="12">
    <location>
        <begin position="31"/>
        <end position="48"/>
    </location>
</feature>
<dbReference type="PANTHER" id="PTHR31238">
    <property type="entry name" value="GERMIN-LIKE PROTEIN SUBFAMILY 3 MEMBER 3"/>
    <property type="match status" value="1"/>
</dbReference>
<feature type="binding site" evidence="11">
    <location>
        <position position="112"/>
    </location>
    <ligand>
        <name>Mn(2+)</name>
        <dbReference type="ChEBI" id="CHEBI:29035"/>
    </ligand>
</feature>
<dbReference type="InterPro" id="IPR014710">
    <property type="entry name" value="RmlC-like_jellyroll"/>
</dbReference>
<dbReference type="EMBL" id="VEPZ02001000">
    <property type="protein sequence ID" value="KAE8703486.1"/>
    <property type="molecule type" value="Genomic_DNA"/>
</dbReference>
<dbReference type="AlphaFoldDB" id="A0A6A3AH91"/>
<evidence type="ECO:0000256" key="6">
    <source>
        <dbReference type="ARBA" id="ARBA00022729"/>
    </source>
</evidence>
<evidence type="ECO:0000256" key="7">
    <source>
        <dbReference type="ARBA" id="ARBA00023157"/>
    </source>
</evidence>
<feature type="chain" id="PRO_5025705255" description="Germin-like protein" evidence="13">
    <location>
        <begin position="23"/>
        <end position="198"/>
    </location>
</feature>
<feature type="binding site" evidence="10">
    <location>
        <position position="117"/>
    </location>
    <ligand>
        <name>oxalate</name>
        <dbReference type="ChEBI" id="CHEBI:30623"/>
    </ligand>
</feature>
<organism evidence="15 16">
    <name type="scientific">Hibiscus syriacus</name>
    <name type="common">Rose of Sharon</name>
    <dbReference type="NCBI Taxonomy" id="106335"/>
    <lineage>
        <taxon>Eukaryota</taxon>
        <taxon>Viridiplantae</taxon>
        <taxon>Streptophyta</taxon>
        <taxon>Embryophyta</taxon>
        <taxon>Tracheophyta</taxon>
        <taxon>Spermatophyta</taxon>
        <taxon>Magnoliopsida</taxon>
        <taxon>eudicotyledons</taxon>
        <taxon>Gunneridae</taxon>
        <taxon>Pentapetalae</taxon>
        <taxon>rosids</taxon>
        <taxon>malvids</taxon>
        <taxon>Malvales</taxon>
        <taxon>Malvaceae</taxon>
        <taxon>Malvoideae</taxon>
        <taxon>Hibiscus</taxon>
    </lineage>
</organism>
<dbReference type="SMART" id="SM00835">
    <property type="entry name" value="Cupin_1"/>
    <property type="match status" value="1"/>
</dbReference>
<evidence type="ECO:0000256" key="8">
    <source>
        <dbReference type="ARBA" id="ARBA00023180"/>
    </source>
</evidence>
<keyword evidence="8" id="KW-0325">Glycoprotein</keyword>
<protein>
    <recommendedName>
        <fullName evidence="13">Germin-like protein</fullName>
    </recommendedName>
</protein>
<feature type="domain" description="Cupin type-1" evidence="14">
    <location>
        <begin position="62"/>
        <end position="195"/>
    </location>
</feature>